<comment type="caution">
    <text evidence="2">The sequence shown here is derived from an EMBL/GenBank/DDBJ whole genome shotgun (WGS) entry which is preliminary data.</text>
</comment>
<feature type="compositionally biased region" description="Low complexity" evidence="1">
    <location>
        <begin position="65"/>
        <end position="78"/>
    </location>
</feature>
<name>A0A3E0VV93_9MICO</name>
<gene>
    <name evidence="2" type="ORF">B7R21_10545</name>
</gene>
<organism evidence="2 3">
    <name type="scientific">Subtercola boreus</name>
    <dbReference type="NCBI Taxonomy" id="120213"/>
    <lineage>
        <taxon>Bacteria</taxon>
        <taxon>Bacillati</taxon>
        <taxon>Actinomycetota</taxon>
        <taxon>Actinomycetes</taxon>
        <taxon>Micrococcales</taxon>
        <taxon>Microbacteriaceae</taxon>
        <taxon>Subtercola</taxon>
    </lineage>
</organism>
<feature type="region of interest" description="Disordered" evidence="1">
    <location>
        <begin position="1"/>
        <end position="157"/>
    </location>
</feature>
<dbReference type="OrthoDB" id="5180791at2"/>
<dbReference type="InterPro" id="IPR047682">
    <property type="entry name" value="SepH-like"/>
</dbReference>
<sequence>MNRVNPAPAAHNETADLLEALRRRRGERESASFLSEGDGDDLDSFDDSRSEHPSQHAHAGMFTRGSSGLNSSGSHSPGAQGDTRPVAHLKPGSAEDASAPEVEPESSTSADVPLAGPEETQSTSKQRGAAPARRKSRASMPSWDEIVFGARSDDDLS</sequence>
<dbReference type="EMBL" id="NBXA01000021">
    <property type="protein sequence ID" value="RFA12757.1"/>
    <property type="molecule type" value="Genomic_DNA"/>
</dbReference>
<accession>A0A3E0VV93</accession>
<reference evidence="2 3" key="1">
    <citation type="submission" date="2017-04" db="EMBL/GenBank/DDBJ databases">
        <title>Comparative genome analysis of Subtercola boreus.</title>
        <authorList>
            <person name="Cho Y.-J."/>
            <person name="Cho A."/>
            <person name="Kim O.-S."/>
            <person name="Lee J.-I."/>
        </authorList>
    </citation>
    <scope>NUCLEOTIDE SEQUENCE [LARGE SCALE GENOMIC DNA]</scope>
    <source>
        <strain evidence="2 3">P27444</strain>
    </source>
</reference>
<dbReference type="AlphaFoldDB" id="A0A3E0VV93"/>
<dbReference type="NCBIfam" id="NF040712">
    <property type="entry name" value="SepH"/>
    <property type="match status" value="1"/>
</dbReference>
<evidence type="ECO:0008006" key="4">
    <source>
        <dbReference type="Google" id="ProtNLM"/>
    </source>
</evidence>
<protein>
    <recommendedName>
        <fullName evidence="4">DUF3071 domain-containing protein</fullName>
    </recommendedName>
</protein>
<proteinExistence type="predicted"/>
<dbReference type="Proteomes" id="UP000256709">
    <property type="component" value="Unassembled WGS sequence"/>
</dbReference>
<evidence type="ECO:0000313" key="2">
    <source>
        <dbReference type="EMBL" id="RFA12757.1"/>
    </source>
</evidence>
<evidence type="ECO:0000256" key="1">
    <source>
        <dbReference type="SAM" id="MobiDB-lite"/>
    </source>
</evidence>
<evidence type="ECO:0000313" key="3">
    <source>
        <dbReference type="Proteomes" id="UP000256709"/>
    </source>
</evidence>